<feature type="compositionally biased region" description="Low complexity" evidence="1">
    <location>
        <begin position="65"/>
        <end position="76"/>
    </location>
</feature>
<dbReference type="EMBL" id="JANPWB010000016">
    <property type="protein sequence ID" value="KAJ1083077.1"/>
    <property type="molecule type" value="Genomic_DNA"/>
</dbReference>
<gene>
    <name evidence="2" type="ORF">NDU88_003237</name>
</gene>
<organism evidence="2 3">
    <name type="scientific">Pleurodeles waltl</name>
    <name type="common">Iberian ribbed newt</name>
    <dbReference type="NCBI Taxonomy" id="8319"/>
    <lineage>
        <taxon>Eukaryota</taxon>
        <taxon>Metazoa</taxon>
        <taxon>Chordata</taxon>
        <taxon>Craniata</taxon>
        <taxon>Vertebrata</taxon>
        <taxon>Euteleostomi</taxon>
        <taxon>Amphibia</taxon>
        <taxon>Batrachia</taxon>
        <taxon>Caudata</taxon>
        <taxon>Salamandroidea</taxon>
        <taxon>Salamandridae</taxon>
        <taxon>Pleurodelinae</taxon>
        <taxon>Pleurodeles</taxon>
    </lineage>
</organism>
<keyword evidence="3" id="KW-1185">Reference proteome</keyword>
<feature type="region of interest" description="Disordered" evidence="1">
    <location>
        <begin position="1"/>
        <end position="38"/>
    </location>
</feature>
<dbReference type="Proteomes" id="UP001066276">
    <property type="component" value="Chromosome 12"/>
</dbReference>
<evidence type="ECO:0000313" key="3">
    <source>
        <dbReference type="Proteomes" id="UP001066276"/>
    </source>
</evidence>
<feature type="compositionally biased region" description="Pro residues" evidence="1">
    <location>
        <begin position="23"/>
        <end position="35"/>
    </location>
</feature>
<protein>
    <submittedName>
        <fullName evidence="2">Uncharacterized protein</fullName>
    </submittedName>
</protein>
<feature type="region of interest" description="Disordered" evidence="1">
    <location>
        <begin position="56"/>
        <end position="121"/>
    </location>
</feature>
<proteinExistence type="predicted"/>
<sequence length="196" mass="21279">MGLIHAQPRLRQAPRGSRRSSPDPRPVPGRLPPAARPLRSPLLSWGALVSPGAIAAAREPRREASPACWPAATTRATPHRTAARPGPRRPGSRGHGSTPPRAASGSRPAAPKCPDAARGPGPVTCWVQRRAPSARVRHYQRLDHAPQVSLDYKGDWRRFGGLVLIQNPVLFSFPEDCTAFIGFLTLDTRRKVEGTR</sequence>
<evidence type="ECO:0000256" key="1">
    <source>
        <dbReference type="SAM" id="MobiDB-lite"/>
    </source>
</evidence>
<dbReference type="AlphaFoldDB" id="A0AAV7KWH6"/>
<reference evidence="2" key="1">
    <citation type="journal article" date="2022" name="bioRxiv">
        <title>Sequencing and chromosome-scale assembly of the giantPleurodeles waltlgenome.</title>
        <authorList>
            <person name="Brown T."/>
            <person name="Elewa A."/>
            <person name="Iarovenko S."/>
            <person name="Subramanian E."/>
            <person name="Araus A.J."/>
            <person name="Petzold A."/>
            <person name="Susuki M."/>
            <person name="Suzuki K.-i.T."/>
            <person name="Hayashi T."/>
            <person name="Toyoda A."/>
            <person name="Oliveira C."/>
            <person name="Osipova E."/>
            <person name="Leigh N.D."/>
            <person name="Simon A."/>
            <person name="Yun M.H."/>
        </authorList>
    </citation>
    <scope>NUCLEOTIDE SEQUENCE</scope>
    <source>
        <strain evidence="2">20211129_DDA</strain>
        <tissue evidence="2">Liver</tissue>
    </source>
</reference>
<accession>A0AAV7KWH6</accession>
<feature type="compositionally biased region" description="Low complexity" evidence="1">
    <location>
        <begin position="95"/>
        <end position="110"/>
    </location>
</feature>
<evidence type="ECO:0000313" key="2">
    <source>
        <dbReference type="EMBL" id="KAJ1083077.1"/>
    </source>
</evidence>
<feature type="compositionally biased region" description="Basic residues" evidence="1">
    <location>
        <begin position="77"/>
        <end position="92"/>
    </location>
</feature>
<comment type="caution">
    <text evidence="2">The sequence shown here is derived from an EMBL/GenBank/DDBJ whole genome shotgun (WGS) entry which is preliminary data.</text>
</comment>
<name>A0AAV7KWH6_PLEWA</name>